<organism evidence="2 3">
    <name type="scientific">Plakobranchus ocellatus</name>
    <dbReference type="NCBI Taxonomy" id="259542"/>
    <lineage>
        <taxon>Eukaryota</taxon>
        <taxon>Metazoa</taxon>
        <taxon>Spiralia</taxon>
        <taxon>Lophotrochozoa</taxon>
        <taxon>Mollusca</taxon>
        <taxon>Gastropoda</taxon>
        <taxon>Heterobranchia</taxon>
        <taxon>Euthyneura</taxon>
        <taxon>Panpulmonata</taxon>
        <taxon>Sacoglossa</taxon>
        <taxon>Placobranchoidea</taxon>
        <taxon>Plakobranchidae</taxon>
        <taxon>Plakobranchus</taxon>
    </lineage>
</organism>
<dbReference type="EMBL" id="BLXT01002015">
    <property type="protein sequence ID" value="GFN90303.1"/>
    <property type="molecule type" value="Genomic_DNA"/>
</dbReference>
<dbReference type="Proteomes" id="UP000735302">
    <property type="component" value="Unassembled WGS sequence"/>
</dbReference>
<keyword evidence="1" id="KW-0732">Signal</keyword>
<dbReference type="AlphaFoldDB" id="A0AAV3Z7D9"/>
<name>A0AAV3Z7D9_9GAST</name>
<protein>
    <recommendedName>
        <fullName evidence="4">Link domain-containing protein</fullName>
    </recommendedName>
</protein>
<evidence type="ECO:0008006" key="4">
    <source>
        <dbReference type="Google" id="ProtNLM"/>
    </source>
</evidence>
<accession>A0AAV3Z7D9</accession>
<sequence length="155" mass="17047">MTSMQVWTVVLVAMLAIQSSAEQTTIMNFTFTASRMNVVKGERLCRELGYDGLGVLKTPEAYAYALRLSEPFCIFPLTYIEVWPDIVHIEWCGCSTSLYLTTAGHAVHTSGDVDKMYQCVRTEIAFSATVQVTCMVVNAAALISSPCGLDNANWS</sequence>
<feature type="chain" id="PRO_5043506473" description="Link domain-containing protein" evidence="1">
    <location>
        <begin position="22"/>
        <end position="155"/>
    </location>
</feature>
<gene>
    <name evidence="2" type="ORF">PoB_001680900</name>
</gene>
<comment type="caution">
    <text evidence="2">The sequence shown here is derived from an EMBL/GenBank/DDBJ whole genome shotgun (WGS) entry which is preliminary data.</text>
</comment>
<evidence type="ECO:0000313" key="3">
    <source>
        <dbReference type="Proteomes" id="UP000735302"/>
    </source>
</evidence>
<reference evidence="2 3" key="1">
    <citation type="journal article" date="2021" name="Elife">
        <title>Chloroplast acquisition without the gene transfer in kleptoplastic sea slugs, Plakobranchus ocellatus.</title>
        <authorList>
            <person name="Maeda T."/>
            <person name="Takahashi S."/>
            <person name="Yoshida T."/>
            <person name="Shimamura S."/>
            <person name="Takaki Y."/>
            <person name="Nagai Y."/>
            <person name="Toyoda A."/>
            <person name="Suzuki Y."/>
            <person name="Arimoto A."/>
            <person name="Ishii H."/>
            <person name="Satoh N."/>
            <person name="Nishiyama T."/>
            <person name="Hasebe M."/>
            <person name="Maruyama T."/>
            <person name="Minagawa J."/>
            <person name="Obokata J."/>
            <person name="Shigenobu S."/>
        </authorList>
    </citation>
    <scope>NUCLEOTIDE SEQUENCE [LARGE SCALE GENOMIC DNA]</scope>
</reference>
<feature type="signal peptide" evidence="1">
    <location>
        <begin position="1"/>
        <end position="21"/>
    </location>
</feature>
<evidence type="ECO:0000313" key="2">
    <source>
        <dbReference type="EMBL" id="GFN90303.1"/>
    </source>
</evidence>
<proteinExistence type="predicted"/>
<keyword evidence="3" id="KW-1185">Reference proteome</keyword>
<evidence type="ECO:0000256" key="1">
    <source>
        <dbReference type="SAM" id="SignalP"/>
    </source>
</evidence>